<dbReference type="VEuPathDB" id="FungiDB:I302_00630"/>
<dbReference type="Proteomes" id="UP000092730">
    <property type="component" value="Chromosome 1"/>
</dbReference>
<dbReference type="OrthoDB" id="2563155at2759"/>
<evidence type="ECO:0000313" key="4">
    <source>
        <dbReference type="Proteomes" id="UP000092730"/>
    </source>
</evidence>
<sequence>MTSTTTKYIPPWQRAGYTPSTSSNDLPPPGRKWNNRPPPKTLYSQADLLDIFNHPQDSTLTFFSFLPPPRPARPDATPESTERPENLPLPPSPPPPAPPHPLGYLVSYVVLFGNAHPAWNDQHEIWTHTNAEKLIEDFVGRRKNFDRPIPVFRSWRGKDRRDEFEFIGWWAMTFLEIVEAQSSELRRMMQAKEQSKGYGRYGRTASAWAESLSTQWIKLKFAKSTETLKEPKELREKQGEKYLLEVGGLAEELKVLEGLGGNDE</sequence>
<feature type="region of interest" description="Disordered" evidence="1">
    <location>
        <begin position="1"/>
        <end position="41"/>
    </location>
</feature>
<protein>
    <submittedName>
        <fullName evidence="2">Uncharacterized protein</fullName>
    </submittedName>
</protein>
<dbReference type="EMBL" id="KI894018">
    <property type="protein sequence ID" value="OCF29135.1"/>
    <property type="molecule type" value="Genomic_DNA"/>
</dbReference>
<organism evidence="2">
    <name type="scientific">Kwoniella bestiolae CBS 10118</name>
    <dbReference type="NCBI Taxonomy" id="1296100"/>
    <lineage>
        <taxon>Eukaryota</taxon>
        <taxon>Fungi</taxon>
        <taxon>Dikarya</taxon>
        <taxon>Basidiomycota</taxon>
        <taxon>Agaricomycotina</taxon>
        <taxon>Tremellomycetes</taxon>
        <taxon>Tremellales</taxon>
        <taxon>Cryptococcaceae</taxon>
        <taxon>Kwoniella</taxon>
    </lineage>
</organism>
<reference evidence="2" key="1">
    <citation type="submission" date="2013-07" db="EMBL/GenBank/DDBJ databases">
        <title>The Genome Sequence of Cryptococcus bestiolae CBS10118.</title>
        <authorList>
            <consortium name="The Broad Institute Genome Sequencing Platform"/>
            <person name="Cuomo C."/>
            <person name="Litvintseva A."/>
            <person name="Chen Y."/>
            <person name="Heitman J."/>
            <person name="Sun S."/>
            <person name="Springer D."/>
            <person name="Dromer F."/>
            <person name="Young S.K."/>
            <person name="Zeng Q."/>
            <person name="Gargeya S."/>
            <person name="Fitzgerald M."/>
            <person name="Abouelleil A."/>
            <person name="Alvarado L."/>
            <person name="Berlin A.M."/>
            <person name="Chapman S.B."/>
            <person name="Dewar J."/>
            <person name="Goldberg J."/>
            <person name="Griggs A."/>
            <person name="Gujja S."/>
            <person name="Hansen M."/>
            <person name="Howarth C."/>
            <person name="Imamovic A."/>
            <person name="Larimer J."/>
            <person name="McCowan C."/>
            <person name="Murphy C."/>
            <person name="Pearson M."/>
            <person name="Priest M."/>
            <person name="Roberts A."/>
            <person name="Saif S."/>
            <person name="Shea T."/>
            <person name="Sykes S."/>
            <person name="Wortman J."/>
            <person name="Nusbaum C."/>
            <person name="Birren B."/>
        </authorList>
    </citation>
    <scope>NUCLEOTIDE SEQUENCE [LARGE SCALE GENOMIC DNA]</scope>
    <source>
        <strain evidence="2">CBS 10118</strain>
    </source>
</reference>
<gene>
    <name evidence="2" type="ORF">I302_00630</name>
    <name evidence="3" type="ORF">I302_101946</name>
</gene>
<reference evidence="3" key="4">
    <citation type="submission" date="2024-02" db="EMBL/GenBank/DDBJ databases">
        <title>Comparative genomics of Cryptococcus and Kwoniella reveals pathogenesis evolution and contrasting modes of karyotype evolution via chromosome fusion or intercentromeric recombination.</title>
        <authorList>
            <person name="Coelho M.A."/>
            <person name="David-Palma M."/>
            <person name="Shea T."/>
            <person name="Bowers K."/>
            <person name="McGinley-Smith S."/>
            <person name="Mohammad A.W."/>
            <person name="Gnirke A."/>
            <person name="Yurkov A.M."/>
            <person name="Nowrousian M."/>
            <person name="Sun S."/>
            <person name="Cuomo C.A."/>
            <person name="Heitman J."/>
        </authorList>
    </citation>
    <scope>NUCLEOTIDE SEQUENCE</scope>
    <source>
        <strain evidence="3">CBS 10118</strain>
    </source>
</reference>
<dbReference type="RefSeq" id="XP_019050205.1">
    <property type="nucleotide sequence ID" value="XM_019187327.1"/>
</dbReference>
<keyword evidence="4" id="KW-1185">Reference proteome</keyword>
<feature type="compositionally biased region" description="Pro residues" evidence="1">
    <location>
        <begin position="26"/>
        <end position="40"/>
    </location>
</feature>
<dbReference type="AlphaFoldDB" id="A0A1B9GDT3"/>
<dbReference type="GeneID" id="30205029"/>
<accession>A0A1B9GDT3</accession>
<evidence type="ECO:0000256" key="1">
    <source>
        <dbReference type="SAM" id="MobiDB-lite"/>
    </source>
</evidence>
<reference evidence="2" key="3">
    <citation type="submission" date="2014-01" db="EMBL/GenBank/DDBJ databases">
        <title>Evolution of pathogenesis and genome organization in the Tremellales.</title>
        <authorList>
            <person name="Cuomo C."/>
            <person name="Litvintseva A."/>
            <person name="Heitman J."/>
            <person name="Chen Y."/>
            <person name="Sun S."/>
            <person name="Springer D."/>
            <person name="Dromer F."/>
            <person name="Young S."/>
            <person name="Zeng Q."/>
            <person name="Chapman S."/>
            <person name="Gujja S."/>
            <person name="Saif S."/>
            <person name="Birren B."/>
        </authorList>
    </citation>
    <scope>NUCLEOTIDE SEQUENCE</scope>
    <source>
        <strain evidence="2">CBS 10118</strain>
    </source>
</reference>
<feature type="compositionally biased region" description="Pro residues" evidence="1">
    <location>
        <begin position="87"/>
        <end position="98"/>
    </location>
</feature>
<evidence type="ECO:0000313" key="3">
    <source>
        <dbReference type="EMBL" id="WVW79973.1"/>
    </source>
</evidence>
<reference evidence="3" key="2">
    <citation type="submission" date="2013-07" db="EMBL/GenBank/DDBJ databases">
        <authorList>
            <consortium name="The Broad Institute Genome Sequencing Platform"/>
            <person name="Cuomo C."/>
            <person name="Litvintseva A."/>
            <person name="Chen Y."/>
            <person name="Heitman J."/>
            <person name="Sun S."/>
            <person name="Springer D."/>
            <person name="Dromer F."/>
            <person name="Young S.K."/>
            <person name="Zeng Q."/>
            <person name="Gargeya S."/>
            <person name="Fitzgerald M."/>
            <person name="Abouelleil A."/>
            <person name="Alvarado L."/>
            <person name="Berlin A.M."/>
            <person name="Chapman S.B."/>
            <person name="Dewar J."/>
            <person name="Goldberg J."/>
            <person name="Griggs A."/>
            <person name="Gujja S."/>
            <person name="Hansen M."/>
            <person name="Howarth C."/>
            <person name="Imamovic A."/>
            <person name="Larimer J."/>
            <person name="McCowan C."/>
            <person name="Murphy C."/>
            <person name="Pearson M."/>
            <person name="Priest M."/>
            <person name="Roberts A."/>
            <person name="Saif S."/>
            <person name="Shea T."/>
            <person name="Sykes S."/>
            <person name="Wortman J."/>
            <person name="Nusbaum C."/>
            <person name="Birren B."/>
        </authorList>
    </citation>
    <scope>NUCLEOTIDE SEQUENCE</scope>
    <source>
        <strain evidence="3">CBS 10118</strain>
    </source>
</reference>
<name>A0A1B9GDT3_9TREE</name>
<dbReference type="KEGG" id="kbi:30205029"/>
<proteinExistence type="predicted"/>
<dbReference type="EMBL" id="CP144541">
    <property type="protein sequence ID" value="WVW79973.1"/>
    <property type="molecule type" value="Genomic_DNA"/>
</dbReference>
<evidence type="ECO:0000313" key="2">
    <source>
        <dbReference type="EMBL" id="OCF29135.1"/>
    </source>
</evidence>
<feature type="region of interest" description="Disordered" evidence="1">
    <location>
        <begin position="63"/>
        <end position="98"/>
    </location>
</feature>